<sequence length="307" mass="36096">MSDIIPFPRARKKLVHDIKESMKQTQYDKAYKLFEEYERSFELDTSLAMTKCEMLFALGYYLELREETIVILKQGIGDYDAMMIYYAKALSGLGQYFEVVEVVNQIIDEVQNHKTRMELYPIKEYALDQINQYNRQAQSKLQIFNELSLREQIQTILTLIDYNQYSYLSTVAGLIETYQLPANLYSIMLEYLRLGNYNDQVQFNQYGYHIKVTPSNLPGLEHTSFKEELIPKVLRTIENHATQLLNEAYKLLTNHSILLYPLNILELGSLEEWTKAYENYFMSMLGFEELDDKDELIQLIVALDSHD</sequence>
<reference evidence="1 2" key="1">
    <citation type="journal article" date="2023" name="Int. J. Syst. Evol. Microbiol.">
        <title>Streptococcus sciuri sp. nov., Staphylococcus marylandisciuri sp. nov. and Staphylococcus americanisciuri sp. nov., isolated from faeces of eastern grey squirrel (Sciurus carolinensis).</title>
        <authorList>
            <person name="Volokhov D.V."/>
            <person name="Zagorodnyaya T.A."/>
            <person name="Furtak V.A."/>
            <person name="Nattanmai G."/>
            <person name="Randall L."/>
            <person name="Jose S."/>
            <person name="Gao Y."/>
            <person name="Eisenberg T."/>
            <person name="Delmonte P."/>
            <person name="Blom J."/>
            <person name="Mitchell K.K."/>
        </authorList>
    </citation>
    <scope>NUCLEOTIDE SEQUENCE [LARGE SCALE GENOMIC DNA]</scope>
    <source>
        <strain evidence="1 2">SQ8-PEA</strain>
    </source>
</reference>
<gene>
    <name evidence="1" type="ORF">N9R04_05005</name>
</gene>
<dbReference type="EMBL" id="JAOPKZ010000007">
    <property type="protein sequence ID" value="MCU5746079.1"/>
    <property type="molecule type" value="Genomic_DNA"/>
</dbReference>
<name>A0ABT2QQ19_9STAP</name>
<keyword evidence="2" id="KW-1185">Reference proteome</keyword>
<comment type="caution">
    <text evidence="1">The sequence shown here is derived from an EMBL/GenBank/DDBJ whole genome shotgun (WGS) entry which is preliminary data.</text>
</comment>
<accession>A0ABT2QQ19</accession>
<evidence type="ECO:0000313" key="1">
    <source>
        <dbReference type="EMBL" id="MCU5746079.1"/>
    </source>
</evidence>
<evidence type="ECO:0000313" key="2">
    <source>
        <dbReference type="Proteomes" id="UP001209553"/>
    </source>
</evidence>
<organism evidence="1 2">
    <name type="scientific">Staphylococcus marylandisciuri</name>
    <dbReference type="NCBI Taxonomy" id="2981529"/>
    <lineage>
        <taxon>Bacteria</taxon>
        <taxon>Bacillati</taxon>
        <taxon>Bacillota</taxon>
        <taxon>Bacilli</taxon>
        <taxon>Bacillales</taxon>
        <taxon>Staphylococcaceae</taxon>
        <taxon>Staphylococcus</taxon>
    </lineage>
</organism>
<dbReference type="Proteomes" id="UP001209553">
    <property type="component" value="Unassembled WGS sequence"/>
</dbReference>
<evidence type="ECO:0008006" key="3">
    <source>
        <dbReference type="Google" id="ProtNLM"/>
    </source>
</evidence>
<proteinExistence type="predicted"/>
<protein>
    <recommendedName>
        <fullName evidence="3">TPR domain protein</fullName>
    </recommendedName>
</protein>